<dbReference type="Proteomes" id="UP000294662">
    <property type="component" value="Unassembled WGS sequence"/>
</dbReference>
<dbReference type="CDD" id="cd07402">
    <property type="entry name" value="MPP_GpdQ"/>
    <property type="match status" value="1"/>
</dbReference>
<comment type="similarity">
    <text evidence="4">Belongs to the cyclic nucleotide phosphodiesterase class-III family.</text>
</comment>
<dbReference type="InterPro" id="IPR042281">
    <property type="entry name" value="GpdQ_beta-strand"/>
</dbReference>
<keyword evidence="3" id="KW-0408">Iron</keyword>
<dbReference type="Pfam" id="PF00149">
    <property type="entry name" value="Metallophos"/>
    <property type="match status" value="1"/>
</dbReference>
<dbReference type="InterPro" id="IPR042283">
    <property type="entry name" value="GpdQ_catalytic"/>
</dbReference>
<evidence type="ECO:0000313" key="7">
    <source>
        <dbReference type="Proteomes" id="UP000294662"/>
    </source>
</evidence>
<comment type="caution">
    <text evidence="6">The sequence shown here is derived from an EMBL/GenBank/DDBJ whole genome shotgun (WGS) entry which is preliminary data.</text>
</comment>
<organism evidence="6 7">
    <name type="scientific">Antarcticimicrobium sediminis</name>
    <dbReference type="NCBI Taxonomy" id="2546227"/>
    <lineage>
        <taxon>Bacteria</taxon>
        <taxon>Pseudomonadati</taxon>
        <taxon>Pseudomonadota</taxon>
        <taxon>Alphaproteobacteria</taxon>
        <taxon>Rhodobacterales</taxon>
        <taxon>Paracoccaceae</taxon>
        <taxon>Antarcticimicrobium</taxon>
    </lineage>
</organism>
<dbReference type="InterPro" id="IPR050884">
    <property type="entry name" value="CNP_phosphodiesterase-III"/>
</dbReference>
<keyword evidence="2" id="KW-0378">Hydrolase</keyword>
<feature type="domain" description="Calcineurin-like phosphoesterase" evidence="5">
    <location>
        <begin position="1"/>
        <end position="197"/>
    </location>
</feature>
<evidence type="ECO:0000256" key="4">
    <source>
        <dbReference type="ARBA" id="ARBA00025742"/>
    </source>
</evidence>
<gene>
    <name evidence="6" type="ORF">E1B25_13740</name>
</gene>
<dbReference type="Gene3D" id="3.30.750.180">
    <property type="entry name" value="GpdQ, beta-strand dimerisation domain"/>
    <property type="match status" value="1"/>
</dbReference>
<dbReference type="OrthoDB" id="651281at2"/>
<dbReference type="EMBL" id="SMFP01000008">
    <property type="protein sequence ID" value="TDE37153.1"/>
    <property type="molecule type" value="Genomic_DNA"/>
</dbReference>
<dbReference type="Gene3D" id="3.60.21.40">
    <property type="entry name" value="GpdQ, catalytic alpha/beta sandwich domain"/>
    <property type="match status" value="1"/>
</dbReference>
<name>A0A4R5ERB2_9RHOB</name>
<proteinExistence type="inferred from homology"/>
<keyword evidence="1" id="KW-0479">Metal-binding</keyword>
<evidence type="ECO:0000256" key="3">
    <source>
        <dbReference type="ARBA" id="ARBA00023004"/>
    </source>
</evidence>
<dbReference type="PANTHER" id="PTHR42988:SF2">
    <property type="entry name" value="CYCLIC NUCLEOTIDE PHOSPHODIESTERASE CBUA0032-RELATED"/>
    <property type="match status" value="1"/>
</dbReference>
<evidence type="ECO:0000256" key="1">
    <source>
        <dbReference type="ARBA" id="ARBA00022723"/>
    </source>
</evidence>
<evidence type="ECO:0000259" key="5">
    <source>
        <dbReference type="Pfam" id="PF00149"/>
    </source>
</evidence>
<dbReference type="RefSeq" id="WP_132830089.1">
    <property type="nucleotide sequence ID" value="NZ_SMFP01000008.1"/>
</dbReference>
<dbReference type="GO" id="GO:0046872">
    <property type="term" value="F:metal ion binding"/>
    <property type="evidence" value="ECO:0007669"/>
    <property type="project" value="UniProtKB-KW"/>
</dbReference>
<dbReference type="AlphaFoldDB" id="A0A4R5ERB2"/>
<dbReference type="InterPro" id="IPR004843">
    <property type="entry name" value="Calcineurin-like_PHP"/>
</dbReference>
<dbReference type="GO" id="GO:0004112">
    <property type="term" value="F:cyclic-nucleotide phosphodiesterase activity"/>
    <property type="evidence" value="ECO:0007669"/>
    <property type="project" value="InterPro"/>
</dbReference>
<dbReference type="InterPro" id="IPR029052">
    <property type="entry name" value="Metallo-depent_PP-like"/>
</dbReference>
<reference evidence="6 7" key="1">
    <citation type="submission" date="2019-03" db="EMBL/GenBank/DDBJ databases">
        <authorList>
            <person name="Zhang S."/>
        </authorList>
    </citation>
    <scope>NUCLEOTIDE SEQUENCE [LARGE SCALE GENOMIC DNA]</scope>
    <source>
        <strain evidence="6 7">S4J41</strain>
    </source>
</reference>
<dbReference type="PANTHER" id="PTHR42988">
    <property type="entry name" value="PHOSPHOHYDROLASE"/>
    <property type="match status" value="1"/>
</dbReference>
<protein>
    <submittedName>
        <fullName evidence="6">Phosphodiesterase</fullName>
    </submittedName>
</protein>
<dbReference type="InterPro" id="IPR026575">
    <property type="entry name" value="GpdQ/CpdA-like"/>
</dbReference>
<dbReference type="SUPFAM" id="SSF56300">
    <property type="entry name" value="Metallo-dependent phosphatases"/>
    <property type="match status" value="1"/>
</dbReference>
<keyword evidence="7" id="KW-1185">Reference proteome</keyword>
<evidence type="ECO:0000256" key="2">
    <source>
        <dbReference type="ARBA" id="ARBA00022801"/>
    </source>
</evidence>
<accession>A0A4R5ERB2</accession>
<sequence>MLIAQISDSHVLSGGRKLAGRFDTGAAFDRLVASLARQPVRPDLILFSGDLGEDATGEEYDHVGEGLRRLRIPVLAVPGNHDARAPMFAALPDMLNKTDSGHLCLCDTRFDLAVIGLDTLVEGAPHGELCADRLSWLEAALRRCKDQDVVIFMHHPPLTTGLQDMDSMGFLAGREAFAQLVSHHGRVQGILCGHMHRAIQGACGGAPVRVAPSASHQIAFDLRADVPFAFSDEPAQYMMHIARPGEPLVSHVVSVEAAAQDMD</sequence>
<evidence type="ECO:0000313" key="6">
    <source>
        <dbReference type="EMBL" id="TDE37153.1"/>
    </source>
</evidence>